<protein>
    <submittedName>
        <fullName evidence="2">Uncharacterized protein</fullName>
    </submittedName>
</protein>
<evidence type="ECO:0000256" key="1">
    <source>
        <dbReference type="SAM" id="MobiDB-lite"/>
    </source>
</evidence>
<feature type="compositionally biased region" description="Basic and acidic residues" evidence="1">
    <location>
        <begin position="361"/>
        <end position="371"/>
    </location>
</feature>
<comment type="caution">
    <text evidence="2">The sequence shown here is derived from an EMBL/GenBank/DDBJ whole genome shotgun (WGS) entry which is preliminary data.</text>
</comment>
<name>A0A6L2NQX0_TANCI</name>
<evidence type="ECO:0000313" key="2">
    <source>
        <dbReference type="EMBL" id="GEU88516.1"/>
    </source>
</evidence>
<dbReference type="EMBL" id="BKCJ010009767">
    <property type="protein sequence ID" value="GEU88516.1"/>
    <property type="molecule type" value="Genomic_DNA"/>
</dbReference>
<feature type="compositionally biased region" description="Basic and acidic residues" evidence="1">
    <location>
        <begin position="335"/>
        <end position="353"/>
    </location>
</feature>
<gene>
    <name evidence="2" type="ORF">Tci_060494</name>
</gene>
<feature type="region of interest" description="Disordered" evidence="1">
    <location>
        <begin position="330"/>
        <end position="399"/>
    </location>
</feature>
<organism evidence="2">
    <name type="scientific">Tanacetum cinerariifolium</name>
    <name type="common">Dalmatian daisy</name>
    <name type="synonym">Chrysanthemum cinerariifolium</name>
    <dbReference type="NCBI Taxonomy" id="118510"/>
    <lineage>
        <taxon>Eukaryota</taxon>
        <taxon>Viridiplantae</taxon>
        <taxon>Streptophyta</taxon>
        <taxon>Embryophyta</taxon>
        <taxon>Tracheophyta</taxon>
        <taxon>Spermatophyta</taxon>
        <taxon>Magnoliopsida</taxon>
        <taxon>eudicotyledons</taxon>
        <taxon>Gunneridae</taxon>
        <taxon>Pentapetalae</taxon>
        <taxon>asterids</taxon>
        <taxon>campanulids</taxon>
        <taxon>Asterales</taxon>
        <taxon>Asteraceae</taxon>
        <taxon>Asteroideae</taxon>
        <taxon>Anthemideae</taxon>
        <taxon>Anthemidinae</taxon>
        <taxon>Tanacetum</taxon>
    </lineage>
</organism>
<sequence length="509" mass="58100">MEVESRKSPTAELFDVDSGRISIHHWFIELKVCLRTINHGINVLLGALRSRMVFGFTFKGDTGSLLLIVNLLCKYHVDKYVIDRIVITLKDPDHPFVEPPPHDDIVSFIKKLGYPGSLDQISKMYVTKLNAVLGNLKFTNKGEKEPIYRMAILKEMMSDEIKASADYSKYLTKSIGTRPVKETVIEENEQSKEVADTMDLKENNEDECRLNERQSGLVLGREVTKESDEGTLDHSNKFFRFLRFLHLLVRSLLQAMDEQDRIKQVGKGQAKVSVLEPQVETHVVQLLSSSLTLSSAKYVNQFINDNPDVSLTDVLKEPVEAEVQSMVDVPNHQENPPEKHHDDNQDPPTDSKKEKKKRRRKDTEPSKKYKDTTVSSKKGKDPSKSSKPHKTINAEESVQDAAMDEEELVHDDDIPETLDPDWFKEPNVNDAPKQPWFNELVDAEKDPKDFDDLVGSTIDFTKFAKDYLKKDKITKANLEGPAYALLKGNYKNNIKLEYNMEQCYLALTD</sequence>
<dbReference type="AlphaFoldDB" id="A0A6L2NQX0"/>
<proteinExistence type="predicted"/>
<accession>A0A6L2NQX0</accession>
<reference evidence="2" key="1">
    <citation type="journal article" date="2019" name="Sci. Rep.">
        <title>Draft genome of Tanacetum cinerariifolium, the natural source of mosquito coil.</title>
        <authorList>
            <person name="Yamashiro T."/>
            <person name="Shiraishi A."/>
            <person name="Satake H."/>
            <person name="Nakayama K."/>
        </authorList>
    </citation>
    <scope>NUCLEOTIDE SEQUENCE</scope>
</reference>